<organism evidence="1 2">
    <name type="scientific">Biomaibacter acetigenes</name>
    <dbReference type="NCBI Taxonomy" id="2316383"/>
    <lineage>
        <taxon>Bacteria</taxon>
        <taxon>Bacillati</taxon>
        <taxon>Bacillota</taxon>
        <taxon>Clostridia</taxon>
        <taxon>Thermosediminibacterales</taxon>
        <taxon>Tepidanaerobacteraceae</taxon>
        <taxon>Biomaibacter</taxon>
    </lineage>
</organism>
<proteinExistence type="predicted"/>
<reference evidence="1 2" key="1">
    <citation type="submission" date="2018-10" db="EMBL/GenBank/DDBJ databases">
        <authorList>
            <person name="Zhang X."/>
        </authorList>
    </citation>
    <scope>NUCLEOTIDE SEQUENCE [LARGE SCALE GENOMIC DNA]</scope>
    <source>
        <strain evidence="1 2">SK-G1</strain>
    </source>
</reference>
<dbReference type="RefSeq" id="WP_122013991.1">
    <property type="nucleotide sequence ID" value="NZ_CP033169.1"/>
</dbReference>
<name>A0A3G2R2J2_9FIRM</name>
<sequence>MKAPISNLLQHISEKELSDGVGLLHAKIENFPIVDVYKVLTEVLGDMNRENQMRITELRDILAELATPIIRLEGMQRKTRVVPEGAAEKVVRDFAIREDDASVLIARGGIGL</sequence>
<dbReference type="AlphaFoldDB" id="A0A3G2R2J2"/>
<dbReference type="KEGG" id="bacg:D2962_02305"/>
<dbReference type="Proteomes" id="UP000280960">
    <property type="component" value="Chromosome"/>
</dbReference>
<keyword evidence="2" id="KW-1185">Reference proteome</keyword>
<protein>
    <submittedName>
        <fullName evidence="1">Uncharacterized protein</fullName>
    </submittedName>
</protein>
<dbReference type="EMBL" id="CP033169">
    <property type="protein sequence ID" value="AYO29592.1"/>
    <property type="molecule type" value="Genomic_DNA"/>
</dbReference>
<gene>
    <name evidence="1" type="ORF">D2962_02305</name>
</gene>
<evidence type="ECO:0000313" key="1">
    <source>
        <dbReference type="EMBL" id="AYO29592.1"/>
    </source>
</evidence>
<accession>A0A3G2R2J2</accession>
<evidence type="ECO:0000313" key="2">
    <source>
        <dbReference type="Proteomes" id="UP000280960"/>
    </source>
</evidence>